<name>A0A2T7VYP4_MICTE</name>
<organism evidence="1 2">
    <name type="scientific">Microbacterium testaceum</name>
    <name type="common">Aureobacterium testaceum</name>
    <name type="synonym">Brevibacterium testaceum</name>
    <dbReference type="NCBI Taxonomy" id="2033"/>
    <lineage>
        <taxon>Bacteria</taxon>
        <taxon>Bacillati</taxon>
        <taxon>Actinomycetota</taxon>
        <taxon>Actinomycetes</taxon>
        <taxon>Micrococcales</taxon>
        <taxon>Microbacteriaceae</taxon>
        <taxon>Microbacterium</taxon>
    </lineage>
</organism>
<evidence type="ECO:0000313" key="2">
    <source>
        <dbReference type="Proteomes" id="UP000244649"/>
    </source>
</evidence>
<dbReference type="EMBL" id="QDFT01000054">
    <property type="protein sequence ID" value="PVE62670.1"/>
    <property type="molecule type" value="Genomic_DNA"/>
</dbReference>
<protein>
    <submittedName>
        <fullName evidence="1">Uncharacterized protein</fullName>
    </submittedName>
</protein>
<gene>
    <name evidence="1" type="ORF">DC432_14420</name>
</gene>
<proteinExistence type="predicted"/>
<dbReference type="AlphaFoldDB" id="A0A2T7VYP4"/>
<evidence type="ECO:0000313" key="1">
    <source>
        <dbReference type="EMBL" id="PVE62670.1"/>
    </source>
</evidence>
<sequence>MDGVEADDETAEQRALRALRAIDDGADIGAEAFALSNEFTDRHTARLATWWRRRRRSPGAV</sequence>
<accession>A0A2T7VYP4</accession>
<comment type="caution">
    <text evidence="1">The sequence shown here is derived from an EMBL/GenBank/DDBJ whole genome shotgun (WGS) entry which is preliminary data.</text>
</comment>
<dbReference type="Proteomes" id="UP000244649">
    <property type="component" value="Unassembled WGS sequence"/>
</dbReference>
<reference evidence="1 2" key="1">
    <citation type="submission" date="2018-04" db="EMBL/GenBank/DDBJ databases">
        <authorList>
            <person name="Go L.Y."/>
            <person name="Mitchell J.A."/>
        </authorList>
    </citation>
    <scope>NUCLEOTIDE SEQUENCE [LARGE SCALE GENOMIC DNA]</scope>
    <source>
        <strain evidence="1 2">TPD7010</strain>
    </source>
</reference>